<keyword evidence="3" id="KW-1185">Reference proteome</keyword>
<protein>
    <submittedName>
        <fullName evidence="2">Uncharacterized protein</fullName>
    </submittedName>
</protein>
<keyword evidence="1" id="KW-0472">Membrane</keyword>
<organism evidence="2 3">
    <name type="scientific">Ameiurus melas</name>
    <name type="common">Black bullhead</name>
    <name type="synonym">Silurus melas</name>
    <dbReference type="NCBI Taxonomy" id="219545"/>
    <lineage>
        <taxon>Eukaryota</taxon>
        <taxon>Metazoa</taxon>
        <taxon>Chordata</taxon>
        <taxon>Craniata</taxon>
        <taxon>Vertebrata</taxon>
        <taxon>Euteleostomi</taxon>
        <taxon>Actinopterygii</taxon>
        <taxon>Neopterygii</taxon>
        <taxon>Teleostei</taxon>
        <taxon>Ostariophysi</taxon>
        <taxon>Siluriformes</taxon>
        <taxon>Ictaluridae</taxon>
        <taxon>Ameiurus</taxon>
    </lineage>
</organism>
<dbReference type="AlphaFoldDB" id="A0A7J5ZP98"/>
<gene>
    <name evidence="2" type="ORF">AMELA_G00276470</name>
</gene>
<evidence type="ECO:0000256" key="1">
    <source>
        <dbReference type="SAM" id="Phobius"/>
    </source>
</evidence>
<feature type="transmembrane region" description="Helical" evidence="1">
    <location>
        <begin position="20"/>
        <end position="40"/>
    </location>
</feature>
<evidence type="ECO:0000313" key="3">
    <source>
        <dbReference type="Proteomes" id="UP000593565"/>
    </source>
</evidence>
<dbReference type="Proteomes" id="UP000593565">
    <property type="component" value="Unassembled WGS sequence"/>
</dbReference>
<evidence type="ECO:0000313" key="2">
    <source>
        <dbReference type="EMBL" id="KAF4071741.1"/>
    </source>
</evidence>
<accession>A0A7J5ZP98</accession>
<dbReference type="EMBL" id="JAAGNN010000027">
    <property type="protein sequence ID" value="KAF4071741.1"/>
    <property type="molecule type" value="Genomic_DNA"/>
</dbReference>
<name>A0A7J5ZP98_AMEME</name>
<comment type="caution">
    <text evidence="2">The sequence shown here is derived from an EMBL/GenBank/DDBJ whole genome shotgun (WGS) entry which is preliminary data.</text>
</comment>
<reference evidence="2 3" key="1">
    <citation type="submission" date="2020-02" db="EMBL/GenBank/DDBJ databases">
        <title>A chromosome-scale genome assembly of the black bullhead catfish (Ameiurus melas).</title>
        <authorList>
            <person name="Wen M."/>
            <person name="Zham M."/>
            <person name="Cabau C."/>
            <person name="Klopp C."/>
            <person name="Donnadieu C."/>
            <person name="Roques C."/>
            <person name="Bouchez O."/>
            <person name="Lampietro C."/>
            <person name="Jouanno E."/>
            <person name="Herpin A."/>
            <person name="Louis A."/>
            <person name="Berthelot C."/>
            <person name="Parey E."/>
            <person name="Roest-Crollius H."/>
            <person name="Braasch I."/>
            <person name="Postlethwait J."/>
            <person name="Robinson-Rechavi M."/>
            <person name="Echchiki A."/>
            <person name="Begum T."/>
            <person name="Montfort J."/>
            <person name="Schartl M."/>
            <person name="Bobe J."/>
            <person name="Guiguen Y."/>
        </authorList>
    </citation>
    <scope>NUCLEOTIDE SEQUENCE [LARGE SCALE GENOMIC DNA]</scope>
    <source>
        <strain evidence="2">M_S1</strain>
        <tissue evidence="2">Blood</tissue>
    </source>
</reference>
<keyword evidence="1" id="KW-1133">Transmembrane helix</keyword>
<sequence length="52" mass="5906">MLSLSYFIDPLHQNLFQSSTRILCVRVCVCVCVCVCVYHASVYSRPRTPPSI</sequence>
<keyword evidence="1" id="KW-0812">Transmembrane</keyword>
<proteinExistence type="predicted"/>